<dbReference type="Proteomes" id="UP000249304">
    <property type="component" value="Unassembled WGS sequence"/>
</dbReference>
<dbReference type="InterPro" id="IPR044144">
    <property type="entry name" value="SAF_UxaA/GarD"/>
</dbReference>
<keyword evidence="5" id="KW-1185">Reference proteome</keyword>
<dbReference type="GO" id="GO:0016829">
    <property type="term" value="F:lyase activity"/>
    <property type="evidence" value="ECO:0007669"/>
    <property type="project" value="UniProtKB-KW"/>
</dbReference>
<dbReference type="OrthoDB" id="9804574at2"/>
<dbReference type="PANTHER" id="PTHR30536">
    <property type="entry name" value="ALTRONATE/GALACTARATE DEHYDRATASE"/>
    <property type="match status" value="1"/>
</dbReference>
<dbReference type="AlphaFoldDB" id="A0A2W2EW33"/>
<organism evidence="4 5">
    <name type="scientific">Nonomuraea aridisoli</name>
    <dbReference type="NCBI Taxonomy" id="2070368"/>
    <lineage>
        <taxon>Bacteria</taxon>
        <taxon>Bacillati</taxon>
        <taxon>Actinomycetota</taxon>
        <taxon>Actinomycetes</taxon>
        <taxon>Streptosporangiales</taxon>
        <taxon>Streptosporangiaceae</taxon>
        <taxon>Nonomuraea</taxon>
    </lineage>
</organism>
<accession>A0A2W2EW33</accession>
<dbReference type="GO" id="GO:0019698">
    <property type="term" value="P:D-galacturonate catabolic process"/>
    <property type="evidence" value="ECO:0007669"/>
    <property type="project" value="TreeGrafter"/>
</dbReference>
<dbReference type="PANTHER" id="PTHR30536:SF5">
    <property type="entry name" value="ALTRONATE DEHYDRATASE"/>
    <property type="match status" value="1"/>
</dbReference>
<dbReference type="Gene3D" id="2.30.130.110">
    <property type="match status" value="1"/>
</dbReference>
<evidence type="ECO:0000256" key="2">
    <source>
        <dbReference type="ARBA" id="ARBA00023239"/>
    </source>
</evidence>
<dbReference type="EMBL" id="POUD01000025">
    <property type="protein sequence ID" value="PZG20495.1"/>
    <property type="molecule type" value="Genomic_DNA"/>
</dbReference>
<dbReference type="InterPro" id="IPR048332">
    <property type="entry name" value="GD_AH_C"/>
</dbReference>
<dbReference type="InterPro" id="IPR013974">
    <property type="entry name" value="SAF"/>
</dbReference>
<comment type="caution">
    <text evidence="4">The sequence shown here is derived from an EMBL/GenBank/DDBJ whole genome shotgun (WGS) entry which is preliminary data.</text>
</comment>
<gene>
    <name evidence="4" type="ORF">C1J01_09120</name>
</gene>
<evidence type="ECO:0000313" key="5">
    <source>
        <dbReference type="Proteomes" id="UP000249304"/>
    </source>
</evidence>
<dbReference type="Pfam" id="PF20629">
    <property type="entry name" value="GD_AH_C"/>
    <property type="match status" value="1"/>
</dbReference>
<name>A0A2W2EW33_9ACTN</name>
<protein>
    <submittedName>
        <fullName evidence="4">Galactonate dehydratase</fullName>
    </submittedName>
</protein>
<dbReference type="InterPro" id="IPR052172">
    <property type="entry name" value="UxaA_altronate/galactarate_dh"/>
</dbReference>
<reference evidence="4 5" key="1">
    <citation type="submission" date="2018-01" db="EMBL/GenBank/DDBJ databases">
        <title>Draft genome sequence of Nonomuraea sp. KC333.</title>
        <authorList>
            <person name="Sahin N."/>
            <person name="Saygin H."/>
            <person name="Ay H."/>
        </authorList>
    </citation>
    <scope>NUCLEOTIDE SEQUENCE [LARGE SCALE GENOMIC DNA]</scope>
    <source>
        <strain evidence="4 5">KC333</strain>
    </source>
</reference>
<dbReference type="RefSeq" id="WP_111178059.1">
    <property type="nucleotide sequence ID" value="NZ_POUD01000025.1"/>
</dbReference>
<dbReference type="CDD" id="cd11613">
    <property type="entry name" value="SAF_AH_GD"/>
    <property type="match status" value="1"/>
</dbReference>
<evidence type="ECO:0000259" key="3">
    <source>
        <dbReference type="SMART" id="SM00858"/>
    </source>
</evidence>
<dbReference type="Pfam" id="PF08666">
    <property type="entry name" value="SAF"/>
    <property type="match status" value="1"/>
</dbReference>
<feature type="domain" description="SAF" evidence="3">
    <location>
        <begin position="11"/>
        <end position="83"/>
    </location>
</feature>
<dbReference type="Pfam" id="PF04295">
    <property type="entry name" value="GD_AH_second"/>
    <property type="match status" value="1"/>
</dbReference>
<dbReference type="InterPro" id="IPR007392">
    <property type="entry name" value="GD_AH_second"/>
</dbReference>
<keyword evidence="2" id="KW-0456">Lyase</keyword>
<dbReference type="SMART" id="SM00858">
    <property type="entry name" value="SAF"/>
    <property type="match status" value="1"/>
</dbReference>
<evidence type="ECO:0000256" key="1">
    <source>
        <dbReference type="ARBA" id="ARBA00010986"/>
    </source>
</evidence>
<comment type="similarity">
    <text evidence="1">Belongs to the UxaA family.</text>
</comment>
<evidence type="ECO:0000313" key="4">
    <source>
        <dbReference type="EMBL" id="PZG20495.1"/>
    </source>
</evidence>
<proteinExistence type="inferred from homology"/>
<sequence>MTRALVLAEGDSVAVVLDGAAAGDPIAAGPTAGLTAAEDIPPGHKVSIAAVAQGAEVLKYGQVIGHATTPIAPGQHVHTHNLGFHDTEAAQYGPAATRAVTPAEPETFQGIVRQDGRVATRNYVGIITSVNCSATVAKIIADQVSRSGMLEEVPGIDGVVAITHGTGCGLASDGEGLELLRRTLSGYAAHPNFGGLLVLGLGCEVNQIADLDLPGDTPVTTMTIQDAGGTAAAVRQGVEAIRDLLPALKAERTPVPASHLVLGLKCGGSDGYSGITANPALGVAADLLVAQGGTAILAETPEIYGAEGLLAARAADEKVARALLERIEWWRDYTARHGGSLDNNPSPGNKAGGITTILEKSLGAVAKSGSTPLNGVYRFAEQVRDRGLVFMDTPGYDPVSVTGMVAGGANVVCFTTGRGSVYGCKPVPSLKLATNSDLYRRMRDDMDIDCGPIAAGELTIEESGRAILDLVLATASGERTASERFDFGQEEFAPWQLGAVM</sequence>